<dbReference type="GO" id="GO:0051205">
    <property type="term" value="P:protein insertion into membrane"/>
    <property type="evidence" value="ECO:0007669"/>
    <property type="project" value="TreeGrafter"/>
</dbReference>
<keyword evidence="5" id="KW-0862">Zinc</keyword>
<evidence type="ECO:0000313" key="9">
    <source>
        <dbReference type="Proteomes" id="UP000085678"/>
    </source>
</evidence>
<dbReference type="GO" id="GO:0008270">
    <property type="term" value="F:zinc ion binding"/>
    <property type="evidence" value="ECO:0007669"/>
    <property type="project" value="UniProtKB-KW"/>
</dbReference>
<comment type="subcellular location">
    <subcellularLocation>
        <location evidence="1">Membrane</location>
        <topology evidence="1">Single-pass membrane protein</topology>
    </subcellularLocation>
</comment>
<sequence length="236" mass="26825">MVHMPPSPSLSQAQLSPRGITTPVAVATTATASGYEVKTCPVVTEVSYTGTAPVGGISTTPMPADQPGMKLVSPSQAMEIVWHGEFDRLFAQYFPHQWFLMPTFSPPSERWRVFKDSAKVRFQCQECGHGWTSMKGRVVFWFHLNVATNSGYVLFKLYGQQCNRCKSEKFEHAMWYPEEVIKVVGNVYNRVGQVYYGFYRPPLRIDRRPGKPRNQHNAELCQACKDGLCREEWTFS</sequence>
<dbReference type="OMA" id="SICTCES"/>
<evidence type="ECO:0000256" key="7">
    <source>
        <dbReference type="ARBA" id="ARBA00023136"/>
    </source>
</evidence>
<dbReference type="GeneID" id="106178173"/>
<keyword evidence="4" id="KW-0863">Zinc-finger</keyword>
<keyword evidence="9" id="KW-1185">Reference proteome</keyword>
<keyword evidence="2" id="KW-0812">Transmembrane</keyword>
<evidence type="ECO:0000313" key="12">
    <source>
        <dbReference type="RefSeq" id="XP_013416726.1"/>
    </source>
</evidence>
<dbReference type="PANTHER" id="PTHR14402">
    <property type="entry name" value="RECEPTOR TRANSPORTING PROTEIN"/>
    <property type="match status" value="1"/>
</dbReference>
<dbReference type="OrthoDB" id="8121437at2759"/>
<dbReference type="GO" id="GO:0016020">
    <property type="term" value="C:membrane"/>
    <property type="evidence" value="ECO:0007669"/>
    <property type="project" value="UniProtKB-SubCell"/>
</dbReference>
<gene>
    <name evidence="10 11 12" type="primary">LOC106178173</name>
</gene>
<proteinExistence type="predicted"/>
<name>A0A1S3K385_LINAN</name>
<dbReference type="RefSeq" id="XP_013416710.1">
    <property type="nucleotide sequence ID" value="XM_013561256.1"/>
</dbReference>
<dbReference type="SMART" id="SM01328">
    <property type="entry name" value="zf-3CxxC"/>
    <property type="match status" value="1"/>
</dbReference>
<evidence type="ECO:0000313" key="10">
    <source>
        <dbReference type="RefSeq" id="XP_013416710.1"/>
    </source>
</evidence>
<evidence type="ECO:0000256" key="4">
    <source>
        <dbReference type="ARBA" id="ARBA00022771"/>
    </source>
</evidence>
<dbReference type="PANTHER" id="PTHR14402:SF10">
    <property type="entry name" value="3CXXC-TYPE DOMAIN-CONTAINING PROTEIN"/>
    <property type="match status" value="1"/>
</dbReference>
<dbReference type="RefSeq" id="XP_013416718.1">
    <property type="nucleotide sequence ID" value="XM_013561264.1"/>
</dbReference>
<protein>
    <submittedName>
        <fullName evidence="10 11">Receptor-transporting protein 4-like isoform X2</fullName>
    </submittedName>
</protein>
<evidence type="ECO:0000313" key="11">
    <source>
        <dbReference type="RefSeq" id="XP_013416718.1"/>
    </source>
</evidence>
<dbReference type="InterPro" id="IPR027377">
    <property type="entry name" value="ZAR1/RTP1-5-like_Znf-3CxxC"/>
</dbReference>
<evidence type="ECO:0000256" key="6">
    <source>
        <dbReference type="ARBA" id="ARBA00022989"/>
    </source>
</evidence>
<organism evidence="9 12">
    <name type="scientific">Lingula anatina</name>
    <name type="common">Brachiopod</name>
    <name type="synonym">Lingula unguis</name>
    <dbReference type="NCBI Taxonomy" id="7574"/>
    <lineage>
        <taxon>Eukaryota</taxon>
        <taxon>Metazoa</taxon>
        <taxon>Spiralia</taxon>
        <taxon>Lophotrochozoa</taxon>
        <taxon>Brachiopoda</taxon>
        <taxon>Linguliformea</taxon>
        <taxon>Lingulata</taxon>
        <taxon>Lingulida</taxon>
        <taxon>Linguloidea</taxon>
        <taxon>Lingulidae</taxon>
        <taxon>Lingula</taxon>
    </lineage>
</organism>
<accession>A0A1S3K385</accession>
<evidence type="ECO:0000256" key="5">
    <source>
        <dbReference type="ARBA" id="ARBA00022833"/>
    </source>
</evidence>
<dbReference type="InterPro" id="IPR026096">
    <property type="entry name" value="R-trans_p"/>
</dbReference>
<keyword evidence="3" id="KW-0479">Metal-binding</keyword>
<feature type="domain" description="3CxxC-type" evidence="8">
    <location>
        <begin position="117"/>
        <end position="227"/>
    </location>
</feature>
<evidence type="ECO:0000256" key="2">
    <source>
        <dbReference type="ARBA" id="ARBA00022692"/>
    </source>
</evidence>
<keyword evidence="7" id="KW-0472">Membrane</keyword>
<dbReference type="Proteomes" id="UP000085678">
    <property type="component" value="Unplaced"/>
</dbReference>
<dbReference type="GO" id="GO:0031849">
    <property type="term" value="F:olfactory receptor binding"/>
    <property type="evidence" value="ECO:0007669"/>
    <property type="project" value="TreeGrafter"/>
</dbReference>
<evidence type="ECO:0000256" key="1">
    <source>
        <dbReference type="ARBA" id="ARBA00004167"/>
    </source>
</evidence>
<evidence type="ECO:0000256" key="3">
    <source>
        <dbReference type="ARBA" id="ARBA00022723"/>
    </source>
</evidence>
<dbReference type="RefSeq" id="XP_013416726.1">
    <property type="nucleotide sequence ID" value="XM_013561272.1"/>
</dbReference>
<keyword evidence="6" id="KW-1133">Transmembrane helix</keyword>
<dbReference type="GO" id="GO:0006612">
    <property type="term" value="P:protein targeting to membrane"/>
    <property type="evidence" value="ECO:0007669"/>
    <property type="project" value="TreeGrafter"/>
</dbReference>
<dbReference type="AlphaFoldDB" id="A0A1S3K385"/>
<evidence type="ECO:0000259" key="8">
    <source>
        <dbReference type="SMART" id="SM01328"/>
    </source>
</evidence>
<reference evidence="10 11" key="1">
    <citation type="submission" date="2025-04" db="UniProtKB">
        <authorList>
            <consortium name="RefSeq"/>
        </authorList>
    </citation>
    <scope>IDENTIFICATION</scope>
    <source>
        <tissue evidence="10 11">Gonads</tissue>
    </source>
</reference>
<dbReference type="Pfam" id="PF13695">
    <property type="entry name" value="Zn_ribbon_3CxxC"/>
    <property type="match status" value="1"/>
</dbReference>